<dbReference type="Proteomes" id="UP000886803">
    <property type="component" value="Unassembled WGS sequence"/>
</dbReference>
<evidence type="ECO:0000313" key="1">
    <source>
        <dbReference type="EMBL" id="HJB42167.1"/>
    </source>
</evidence>
<organism evidence="1 2">
    <name type="scientific">Candidatus Gemmiger avicola</name>
    <dbReference type="NCBI Taxonomy" id="2838605"/>
    <lineage>
        <taxon>Bacteria</taxon>
        <taxon>Bacillati</taxon>
        <taxon>Bacillota</taxon>
        <taxon>Clostridia</taxon>
        <taxon>Eubacteriales</taxon>
        <taxon>Gemmiger</taxon>
    </lineage>
</organism>
<reference evidence="1" key="2">
    <citation type="submission" date="2021-04" db="EMBL/GenBank/DDBJ databases">
        <authorList>
            <person name="Gilroy R."/>
        </authorList>
    </citation>
    <scope>NUCLEOTIDE SEQUENCE</scope>
    <source>
        <strain evidence="1">ChiBcec8-13705</strain>
    </source>
</reference>
<proteinExistence type="predicted"/>
<comment type="caution">
    <text evidence="1">The sequence shown here is derived from an EMBL/GenBank/DDBJ whole genome shotgun (WGS) entry which is preliminary data.</text>
</comment>
<protein>
    <submittedName>
        <fullName evidence="1">Uncharacterized protein</fullName>
    </submittedName>
</protein>
<accession>A0A9D2S350</accession>
<evidence type="ECO:0000313" key="2">
    <source>
        <dbReference type="Proteomes" id="UP000886803"/>
    </source>
</evidence>
<dbReference type="AlphaFoldDB" id="A0A9D2S350"/>
<name>A0A9D2S350_9FIRM</name>
<sequence length="58" mass="6401">MPNGIYIQAEYHGQLIRKIVCNQEERWFIGNDSTVTYPTLAACEQAVDRATSAGNGKA</sequence>
<gene>
    <name evidence="1" type="ORF">H9945_06675</name>
</gene>
<reference evidence="1" key="1">
    <citation type="journal article" date="2021" name="PeerJ">
        <title>Extensive microbial diversity within the chicken gut microbiome revealed by metagenomics and culture.</title>
        <authorList>
            <person name="Gilroy R."/>
            <person name="Ravi A."/>
            <person name="Getino M."/>
            <person name="Pursley I."/>
            <person name="Horton D.L."/>
            <person name="Alikhan N.F."/>
            <person name="Baker D."/>
            <person name="Gharbi K."/>
            <person name="Hall N."/>
            <person name="Watson M."/>
            <person name="Adriaenssens E.M."/>
            <person name="Foster-Nyarko E."/>
            <person name="Jarju S."/>
            <person name="Secka A."/>
            <person name="Antonio M."/>
            <person name="Oren A."/>
            <person name="Chaudhuri R.R."/>
            <person name="La Ragione R."/>
            <person name="Hildebrand F."/>
            <person name="Pallen M.J."/>
        </authorList>
    </citation>
    <scope>NUCLEOTIDE SEQUENCE</scope>
    <source>
        <strain evidence="1">ChiBcec8-13705</strain>
    </source>
</reference>
<dbReference type="EMBL" id="DWYG01000111">
    <property type="protein sequence ID" value="HJB42167.1"/>
    <property type="molecule type" value="Genomic_DNA"/>
</dbReference>